<dbReference type="Proteomes" id="UP001212326">
    <property type="component" value="Chromosome"/>
</dbReference>
<name>A0ABY7PBI7_9ACTN</name>
<gene>
    <name evidence="3" type="ORF">O1G22_31270</name>
</gene>
<keyword evidence="2" id="KW-0732">Signal</keyword>
<organism evidence="3 4">
    <name type="scientific">Streptomyces camelliae</name>
    <dbReference type="NCBI Taxonomy" id="3004093"/>
    <lineage>
        <taxon>Bacteria</taxon>
        <taxon>Bacillati</taxon>
        <taxon>Actinomycetota</taxon>
        <taxon>Actinomycetes</taxon>
        <taxon>Kitasatosporales</taxon>
        <taxon>Streptomycetaceae</taxon>
        <taxon>Streptomyces</taxon>
    </lineage>
</organism>
<dbReference type="EMBL" id="CP115300">
    <property type="protein sequence ID" value="WBO66972.1"/>
    <property type="molecule type" value="Genomic_DNA"/>
</dbReference>
<accession>A0ABY7PBI7</accession>
<evidence type="ECO:0000256" key="1">
    <source>
        <dbReference type="SAM" id="MobiDB-lite"/>
    </source>
</evidence>
<evidence type="ECO:0000313" key="3">
    <source>
        <dbReference type="EMBL" id="WBO66972.1"/>
    </source>
</evidence>
<feature type="region of interest" description="Disordered" evidence="1">
    <location>
        <begin position="31"/>
        <end position="50"/>
    </location>
</feature>
<evidence type="ECO:0008006" key="5">
    <source>
        <dbReference type="Google" id="ProtNLM"/>
    </source>
</evidence>
<evidence type="ECO:0000313" key="4">
    <source>
        <dbReference type="Proteomes" id="UP001212326"/>
    </source>
</evidence>
<sequence length="134" mass="14321">MGRRGEPRPGVRFLVLGLALPALLLTPSCARPADTGHPSPNPTSASTSASAADLCTRLVSHWSREVLDGTTYGDYQSMGLSTGQFEILRTVVDAARVVQRRQGTSAADELIGRQARQACAERYRHGTPSGGSWQ</sequence>
<feature type="signal peptide" evidence="2">
    <location>
        <begin position="1"/>
        <end position="32"/>
    </location>
</feature>
<keyword evidence="4" id="KW-1185">Reference proteome</keyword>
<reference evidence="3 4" key="1">
    <citation type="submission" date="2022-12" db="EMBL/GenBank/DDBJ databases">
        <authorList>
            <person name="Mo P."/>
        </authorList>
    </citation>
    <scope>NUCLEOTIDE SEQUENCE [LARGE SCALE GENOMIC DNA]</scope>
    <source>
        <strain evidence="3 4">HUAS 2-6</strain>
    </source>
</reference>
<feature type="chain" id="PRO_5047037654" description="Lipoprotein" evidence="2">
    <location>
        <begin position="33"/>
        <end position="134"/>
    </location>
</feature>
<dbReference type="RefSeq" id="WP_270084379.1">
    <property type="nucleotide sequence ID" value="NZ_CP115300.1"/>
</dbReference>
<protein>
    <recommendedName>
        <fullName evidence="5">Lipoprotein</fullName>
    </recommendedName>
</protein>
<evidence type="ECO:0000256" key="2">
    <source>
        <dbReference type="SAM" id="SignalP"/>
    </source>
</evidence>
<proteinExistence type="predicted"/>